<proteinExistence type="predicted"/>
<organism evidence="3 4">
    <name type="scientific">Microvirga aerilata</name>
    <dbReference type="NCBI Taxonomy" id="670292"/>
    <lineage>
        <taxon>Bacteria</taxon>
        <taxon>Pseudomonadati</taxon>
        <taxon>Pseudomonadota</taxon>
        <taxon>Alphaproteobacteria</taxon>
        <taxon>Hyphomicrobiales</taxon>
        <taxon>Methylobacteriaceae</taxon>
        <taxon>Microvirga</taxon>
    </lineage>
</organism>
<sequence length="95" mass="10401">MARLKTKIEYFHDEEPSGAANENNSEFRQQQSQGAEAIARPRQSSTTPALSAPEAQVLESLLAGKQSSHIADEMDGGTVAVKEHIKSMLRKIRGH</sequence>
<dbReference type="InterPro" id="IPR036388">
    <property type="entry name" value="WH-like_DNA-bd_sf"/>
</dbReference>
<feature type="compositionally biased region" description="Polar residues" evidence="1">
    <location>
        <begin position="20"/>
        <end position="34"/>
    </location>
</feature>
<protein>
    <recommendedName>
        <fullName evidence="2">HTH luxR-type domain-containing protein</fullName>
    </recommendedName>
</protein>
<feature type="domain" description="HTH luxR-type" evidence="2">
    <location>
        <begin position="49"/>
        <end position="93"/>
    </location>
</feature>
<accession>A0A936ZAW8</accession>
<dbReference type="GO" id="GO:0006355">
    <property type="term" value="P:regulation of DNA-templated transcription"/>
    <property type="evidence" value="ECO:0007669"/>
    <property type="project" value="InterPro"/>
</dbReference>
<dbReference type="Pfam" id="PF00196">
    <property type="entry name" value="GerE"/>
    <property type="match status" value="1"/>
</dbReference>
<gene>
    <name evidence="3" type="ORF">JKG68_29245</name>
</gene>
<reference evidence="3" key="1">
    <citation type="submission" date="2021-01" db="EMBL/GenBank/DDBJ databases">
        <title>Microvirga sp.</title>
        <authorList>
            <person name="Kim M.K."/>
        </authorList>
    </citation>
    <scope>NUCLEOTIDE SEQUENCE</scope>
    <source>
        <strain evidence="3">5420S-16</strain>
    </source>
</reference>
<dbReference type="RefSeq" id="WP_202065600.1">
    <property type="nucleotide sequence ID" value="NZ_JAEQMY010000133.1"/>
</dbReference>
<dbReference type="AlphaFoldDB" id="A0A936ZAW8"/>
<name>A0A936ZAW8_9HYPH</name>
<dbReference type="Gene3D" id="1.10.10.10">
    <property type="entry name" value="Winged helix-like DNA-binding domain superfamily/Winged helix DNA-binding domain"/>
    <property type="match status" value="1"/>
</dbReference>
<dbReference type="Proteomes" id="UP000605848">
    <property type="component" value="Unassembled WGS sequence"/>
</dbReference>
<dbReference type="InterPro" id="IPR016032">
    <property type="entry name" value="Sig_transdc_resp-reg_C-effctor"/>
</dbReference>
<feature type="compositionally biased region" description="Basic and acidic residues" evidence="1">
    <location>
        <begin position="1"/>
        <end position="15"/>
    </location>
</feature>
<evidence type="ECO:0000313" key="4">
    <source>
        <dbReference type="Proteomes" id="UP000605848"/>
    </source>
</evidence>
<dbReference type="EMBL" id="JAEQMY010000133">
    <property type="protein sequence ID" value="MBL0407988.1"/>
    <property type="molecule type" value="Genomic_DNA"/>
</dbReference>
<dbReference type="InterPro" id="IPR000792">
    <property type="entry name" value="Tscrpt_reg_LuxR_C"/>
</dbReference>
<dbReference type="SUPFAM" id="SSF46894">
    <property type="entry name" value="C-terminal effector domain of the bipartite response regulators"/>
    <property type="match status" value="1"/>
</dbReference>
<feature type="region of interest" description="Disordered" evidence="1">
    <location>
        <begin position="1"/>
        <end position="51"/>
    </location>
</feature>
<evidence type="ECO:0000259" key="2">
    <source>
        <dbReference type="Pfam" id="PF00196"/>
    </source>
</evidence>
<dbReference type="GO" id="GO:0003677">
    <property type="term" value="F:DNA binding"/>
    <property type="evidence" value="ECO:0007669"/>
    <property type="project" value="InterPro"/>
</dbReference>
<comment type="caution">
    <text evidence="3">The sequence shown here is derived from an EMBL/GenBank/DDBJ whole genome shotgun (WGS) entry which is preliminary data.</text>
</comment>
<keyword evidence="4" id="KW-1185">Reference proteome</keyword>
<evidence type="ECO:0000313" key="3">
    <source>
        <dbReference type="EMBL" id="MBL0407988.1"/>
    </source>
</evidence>
<evidence type="ECO:0000256" key="1">
    <source>
        <dbReference type="SAM" id="MobiDB-lite"/>
    </source>
</evidence>